<name>A0A0L0G0J1_9EUKA</name>
<gene>
    <name evidence="2" type="ORF">SARC_05354</name>
</gene>
<protein>
    <submittedName>
        <fullName evidence="2">Uncharacterized protein</fullName>
    </submittedName>
</protein>
<evidence type="ECO:0000313" key="3">
    <source>
        <dbReference type="Proteomes" id="UP000054560"/>
    </source>
</evidence>
<sequence>MATRSQDRKDDDDDDDDQCLRGMKGTDSPIDEILENDKKIADFTARMLNVEEEATLAIYQGRIEQARPQDARVILDVRVDGHE</sequence>
<dbReference type="GeneID" id="25905858"/>
<keyword evidence="3" id="KW-1185">Reference proteome</keyword>
<dbReference type="AlphaFoldDB" id="A0A0L0G0J1"/>
<proteinExistence type="predicted"/>
<dbReference type="Proteomes" id="UP000054560">
    <property type="component" value="Unassembled WGS sequence"/>
</dbReference>
<organism evidence="2 3">
    <name type="scientific">Sphaeroforma arctica JP610</name>
    <dbReference type="NCBI Taxonomy" id="667725"/>
    <lineage>
        <taxon>Eukaryota</taxon>
        <taxon>Ichthyosporea</taxon>
        <taxon>Ichthyophonida</taxon>
        <taxon>Sphaeroforma</taxon>
    </lineage>
</organism>
<evidence type="ECO:0000256" key="1">
    <source>
        <dbReference type="SAM" id="MobiDB-lite"/>
    </source>
</evidence>
<dbReference type="EMBL" id="KQ241934">
    <property type="protein sequence ID" value="KNC82361.1"/>
    <property type="molecule type" value="Genomic_DNA"/>
</dbReference>
<reference evidence="2 3" key="1">
    <citation type="submission" date="2011-02" db="EMBL/GenBank/DDBJ databases">
        <title>The Genome Sequence of Sphaeroforma arctica JP610.</title>
        <authorList>
            <consortium name="The Broad Institute Genome Sequencing Platform"/>
            <person name="Russ C."/>
            <person name="Cuomo C."/>
            <person name="Young S.K."/>
            <person name="Zeng Q."/>
            <person name="Gargeya S."/>
            <person name="Alvarado L."/>
            <person name="Berlin A."/>
            <person name="Chapman S.B."/>
            <person name="Chen Z."/>
            <person name="Freedman E."/>
            <person name="Gellesch M."/>
            <person name="Goldberg J."/>
            <person name="Griggs A."/>
            <person name="Gujja S."/>
            <person name="Heilman E."/>
            <person name="Heiman D."/>
            <person name="Howarth C."/>
            <person name="Mehta T."/>
            <person name="Neiman D."/>
            <person name="Pearson M."/>
            <person name="Roberts A."/>
            <person name="Saif S."/>
            <person name="Shea T."/>
            <person name="Shenoy N."/>
            <person name="Sisk P."/>
            <person name="Stolte C."/>
            <person name="Sykes S."/>
            <person name="White J."/>
            <person name="Yandava C."/>
            <person name="Burger G."/>
            <person name="Gray M.W."/>
            <person name="Holland P.W.H."/>
            <person name="King N."/>
            <person name="Lang F.B.F."/>
            <person name="Roger A.J."/>
            <person name="Ruiz-Trillo I."/>
            <person name="Haas B."/>
            <person name="Nusbaum C."/>
            <person name="Birren B."/>
        </authorList>
    </citation>
    <scope>NUCLEOTIDE SEQUENCE [LARGE SCALE GENOMIC DNA]</scope>
    <source>
        <strain evidence="2 3">JP610</strain>
    </source>
</reference>
<dbReference type="RefSeq" id="XP_014156263.1">
    <property type="nucleotide sequence ID" value="XM_014300788.1"/>
</dbReference>
<accession>A0A0L0G0J1</accession>
<feature type="region of interest" description="Disordered" evidence="1">
    <location>
        <begin position="1"/>
        <end position="30"/>
    </location>
</feature>
<evidence type="ECO:0000313" key="2">
    <source>
        <dbReference type="EMBL" id="KNC82361.1"/>
    </source>
</evidence>